<accession>A0A414JTZ3</accession>
<protein>
    <submittedName>
        <fullName evidence="1">Uncharacterized protein</fullName>
    </submittedName>
</protein>
<comment type="caution">
    <text evidence="1">The sequence shown here is derived from an EMBL/GenBank/DDBJ whole genome shotgun (WGS) entry which is preliminary data.</text>
</comment>
<name>A0A414JTZ3_BACUN</name>
<dbReference type="AlphaFoldDB" id="A0A414JTZ3"/>
<evidence type="ECO:0000313" key="1">
    <source>
        <dbReference type="EMBL" id="RHE62172.1"/>
    </source>
</evidence>
<organism evidence="1 2">
    <name type="scientific">Bacteroides uniformis</name>
    <dbReference type="NCBI Taxonomy" id="820"/>
    <lineage>
        <taxon>Bacteria</taxon>
        <taxon>Pseudomonadati</taxon>
        <taxon>Bacteroidota</taxon>
        <taxon>Bacteroidia</taxon>
        <taxon>Bacteroidales</taxon>
        <taxon>Bacteroidaceae</taxon>
        <taxon>Bacteroides</taxon>
    </lineage>
</organism>
<dbReference type="EMBL" id="QSKL01000001">
    <property type="protein sequence ID" value="RHE62172.1"/>
    <property type="molecule type" value="Genomic_DNA"/>
</dbReference>
<dbReference type="Proteomes" id="UP000284640">
    <property type="component" value="Unassembled WGS sequence"/>
</dbReference>
<gene>
    <name evidence="1" type="ORF">DW729_02190</name>
</gene>
<evidence type="ECO:0000313" key="2">
    <source>
        <dbReference type="Proteomes" id="UP000284640"/>
    </source>
</evidence>
<sequence>MKESILKDKSMDFAVRIVNLYYYLNDKRQERVMSITPQQYDSLNEDCVILIKMITATIVTCKKNNSKPPITNN</sequence>
<reference evidence="1 2" key="1">
    <citation type="submission" date="2018-08" db="EMBL/GenBank/DDBJ databases">
        <title>A genome reference for cultivated species of the human gut microbiota.</title>
        <authorList>
            <person name="Zou Y."/>
            <person name="Xue W."/>
            <person name="Luo G."/>
        </authorList>
    </citation>
    <scope>NUCLEOTIDE SEQUENCE [LARGE SCALE GENOMIC DNA]</scope>
    <source>
        <strain evidence="1 2">AM27-46</strain>
    </source>
</reference>
<proteinExistence type="predicted"/>